<dbReference type="KEGG" id="pno:SNOG_13370"/>
<dbReference type="VEuPathDB" id="FungiDB:JI435_133700"/>
<dbReference type="RefSeq" id="XP_001803580.1">
    <property type="nucleotide sequence ID" value="XM_001803528.1"/>
</dbReference>
<protein>
    <submittedName>
        <fullName evidence="2">Uncharacterized protein</fullName>
    </submittedName>
</protein>
<evidence type="ECO:0000313" key="2">
    <source>
        <dbReference type="EMBL" id="EAT79254.1"/>
    </source>
</evidence>
<dbReference type="InParanoid" id="Q0U4E4"/>
<dbReference type="GeneID" id="5980497"/>
<dbReference type="EMBL" id="CH445350">
    <property type="protein sequence ID" value="EAT79254.1"/>
    <property type="molecule type" value="Genomic_DNA"/>
</dbReference>
<dbReference type="Proteomes" id="UP000001055">
    <property type="component" value="Unassembled WGS sequence"/>
</dbReference>
<evidence type="ECO:0000256" key="1">
    <source>
        <dbReference type="SAM" id="MobiDB-lite"/>
    </source>
</evidence>
<proteinExistence type="predicted"/>
<feature type="region of interest" description="Disordered" evidence="1">
    <location>
        <begin position="1"/>
        <end position="25"/>
    </location>
</feature>
<gene>
    <name evidence="2" type="ORF">SNOG_13370</name>
</gene>
<sequence length="186" mass="20576">MGQGQSQQAEAPMSEWDSSISPEERAQAQADVGIGLISFCTFLTRWKLRAKQQAALDKRIASKNKKASTTAGTVGQIAKEPKMSKHALEKGEAPVTIDLVFHVESELESRSERELTPEEQAQAQMDLRAKQQAALDKRFAAQQKKGTATGMINAQAKKKPTVLEQASKENVGYRNMDAQVEFRSWN</sequence>
<dbReference type="HOGENOM" id="CLU_1454904_0_0_1"/>
<organism evidence="2 3">
    <name type="scientific">Phaeosphaeria nodorum (strain SN15 / ATCC MYA-4574 / FGSC 10173)</name>
    <name type="common">Glume blotch fungus</name>
    <name type="synonym">Parastagonospora nodorum</name>
    <dbReference type="NCBI Taxonomy" id="321614"/>
    <lineage>
        <taxon>Eukaryota</taxon>
        <taxon>Fungi</taxon>
        <taxon>Dikarya</taxon>
        <taxon>Ascomycota</taxon>
        <taxon>Pezizomycotina</taxon>
        <taxon>Dothideomycetes</taxon>
        <taxon>Pleosporomycetidae</taxon>
        <taxon>Pleosporales</taxon>
        <taxon>Pleosporineae</taxon>
        <taxon>Phaeosphaeriaceae</taxon>
        <taxon>Parastagonospora</taxon>
    </lineage>
</organism>
<name>Q0U4E4_PHANO</name>
<dbReference type="AlphaFoldDB" id="Q0U4E4"/>
<evidence type="ECO:0000313" key="3">
    <source>
        <dbReference type="Proteomes" id="UP000001055"/>
    </source>
</evidence>
<reference evidence="3" key="1">
    <citation type="journal article" date="2007" name="Plant Cell">
        <title>Dothideomycete-plant interactions illuminated by genome sequencing and EST analysis of the wheat pathogen Stagonospora nodorum.</title>
        <authorList>
            <person name="Hane J.K."/>
            <person name="Lowe R.G."/>
            <person name="Solomon P.S."/>
            <person name="Tan K.C."/>
            <person name="Schoch C.L."/>
            <person name="Spatafora J.W."/>
            <person name="Crous P.W."/>
            <person name="Kodira C."/>
            <person name="Birren B.W."/>
            <person name="Galagan J.E."/>
            <person name="Torriani S.F."/>
            <person name="McDonald B.A."/>
            <person name="Oliver R.P."/>
        </authorList>
    </citation>
    <scope>NUCLEOTIDE SEQUENCE [LARGE SCALE GENOMIC DNA]</scope>
    <source>
        <strain evidence="3">SN15 / ATCC MYA-4574 / FGSC 10173</strain>
    </source>
</reference>
<accession>Q0U4E4</accession>